<keyword evidence="1" id="KW-0732">Signal</keyword>
<dbReference type="AlphaFoldDB" id="A0A0A8YZW4"/>
<reference evidence="2" key="2">
    <citation type="journal article" date="2015" name="Data Brief">
        <title>Shoot transcriptome of the giant reed, Arundo donax.</title>
        <authorList>
            <person name="Barrero R.A."/>
            <person name="Guerrero F.D."/>
            <person name="Moolhuijzen P."/>
            <person name="Goolsby J.A."/>
            <person name="Tidwell J."/>
            <person name="Bellgard S.E."/>
            <person name="Bellgard M.I."/>
        </authorList>
    </citation>
    <scope>NUCLEOTIDE SEQUENCE</scope>
    <source>
        <tissue evidence="2">Shoot tissue taken approximately 20 cm above the soil surface</tissue>
    </source>
</reference>
<organism evidence="2">
    <name type="scientific">Arundo donax</name>
    <name type="common">Giant reed</name>
    <name type="synonym">Donax arundinaceus</name>
    <dbReference type="NCBI Taxonomy" id="35708"/>
    <lineage>
        <taxon>Eukaryota</taxon>
        <taxon>Viridiplantae</taxon>
        <taxon>Streptophyta</taxon>
        <taxon>Embryophyta</taxon>
        <taxon>Tracheophyta</taxon>
        <taxon>Spermatophyta</taxon>
        <taxon>Magnoliopsida</taxon>
        <taxon>Liliopsida</taxon>
        <taxon>Poales</taxon>
        <taxon>Poaceae</taxon>
        <taxon>PACMAD clade</taxon>
        <taxon>Arundinoideae</taxon>
        <taxon>Arundineae</taxon>
        <taxon>Arundo</taxon>
    </lineage>
</organism>
<accession>A0A0A8YZW4</accession>
<evidence type="ECO:0000313" key="2">
    <source>
        <dbReference type="EMBL" id="JAD30988.1"/>
    </source>
</evidence>
<protein>
    <submittedName>
        <fullName evidence="2">Uncharacterized protein</fullName>
    </submittedName>
</protein>
<evidence type="ECO:0000256" key="1">
    <source>
        <dbReference type="SAM" id="SignalP"/>
    </source>
</evidence>
<dbReference type="EMBL" id="GBRH01266907">
    <property type="protein sequence ID" value="JAD30988.1"/>
    <property type="molecule type" value="Transcribed_RNA"/>
</dbReference>
<name>A0A0A8YZW4_ARUDO</name>
<proteinExistence type="predicted"/>
<feature type="signal peptide" evidence="1">
    <location>
        <begin position="1"/>
        <end position="22"/>
    </location>
</feature>
<sequence>MQFRSNKGSILFLLVYMPQGLQRLTLVCSQSDCLLRQPFVLSTHNWTSKNLLVKSFNTSHHLYVWNLMQALEDVS</sequence>
<reference evidence="2" key="1">
    <citation type="submission" date="2014-09" db="EMBL/GenBank/DDBJ databases">
        <authorList>
            <person name="Magalhaes I.L.F."/>
            <person name="Oliveira U."/>
            <person name="Santos F.R."/>
            <person name="Vidigal T.H.D.A."/>
            <person name="Brescovit A.D."/>
            <person name="Santos A.J."/>
        </authorList>
    </citation>
    <scope>NUCLEOTIDE SEQUENCE</scope>
    <source>
        <tissue evidence="2">Shoot tissue taken approximately 20 cm above the soil surface</tissue>
    </source>
</reference>
<feature type="chain" id="PRO_5002061984" evidence="1">
    <location>
        <begin position="23"/>
        <end position="75"/>
    </location>
</feature>